<sequence length="112" mass="12741">MSGKKENLDVNLSELKASTDYLQQSIDTYEKLSKDPFKEELEVLNTMSSDFIDSFYILLKDISDSAVKLSDDYKSIAKNAAKIIKNLEEVDHKQAEKILKNSQGGKYKNDRS</sequence>
<evidence type="ECO:0000313" key="2">
    <source>
        <dbReference type="Proteomes" id="UP000182471"/>
    </source>
</evidence>
<accession>A0A1H9UWI5</accession>
<dbReference type="AlphaFoldDB" id="A0A1H9UWI5"/>
<dbReference type="Proteomes" id="UP000182471">
    <property type="component" value="Unassembled WGS sequence"/>
</dbReference>
<protein>
    <submittedName>
        <fullName evidence="1">Uncharacterized protein</fullName>
    </submittedName>
</protein>
<organism evidence="1 2">
    <name type="scientific">Lachnobacterium bovis</name>
    <dbReference type="NCBI Taxonomy" id="140626"/>
    <lineage>
        <taxon>Bacteria</taxon>
        <taxon>Bacillati</taxon>
        <taxon>Bacillota</taxon>
        <taxon>Clostridia</taxon>
        <taxon>Lachnospirales</taxon>
        <taxon>Lachnospiraceae</taxon>
        <taxon>Lachnobacterium</taxon>
    </lineage>
</organism>
<gene>
    <name evidence="1" type="ORF">SAMN02910429_02287</name>
</gene>
<keyword evidence="2" id="KW-1185">Reference proteome</keyword>
<evidence type="ECO:0000313" key="1">
    <source>
        <dbReference type="EMBL" id="SES13701.1"/>
    </source>
</evidence>
<dbReference type="EMBL" id="FOGW01000042">
    <property type="protein sequence ID" value="SES13701.1"/>
    <property type="molecule type" value="Genomic_DNA"/>
</dbReference>
<proteinExistence type="predicted"/>
<name>A0A1H9UWI5_9FIRM</name>
<reference evidence="2" key="1">
    <citation type="submission" date="2016-10" db="EMBL/GenBank/DDBJ databases">
        <authorList>
            <person name="Varghese N."/>
            <person name="Submissions S."/>
        </authorList>
    </citation>
    <scope>NUCLEOTIDE SEQUENCE [LARGE SCALE GENOMIC DNA]</scope>
    <source>
        <strain evidence="2">S1b</strain>
    </source>
</reference>
<dbReference type="RefSeq" id="WP_027422662.1">
    <property type="nucleotide sequence ID" value="NZ_FOGW01000042.1"/>
</dbReference>